<organism evidence="4">
    <name type="scientific">Melampsora larici-populina (strain 98AG31 / pathotype 3-4-7)</name>
    <name type="common">Poplar leaf rust fungus</name>
    <dbReference type="NCBI Taxonomy" id="747676"/>
    <lineage>
        <taxon>Eukaryota</taxon>
        <taxon>Fungi</taxon>
        <taxon>Dikarya</taxon>
        <taxon>Basidiomycota</taxon>
        <taxon>Pucciniomycotina</taxon>
        <taxon>Pucciniomycetes</taxon>
        <taxon>Pucciniales</taxon>
        <taxon>Melampsoraceae</taxon>
        <taxon>Melampsora</taxon>
    </lineage>
</organism>
<evidence type="ECO:0000313" key="4">
    <source>
        <dbReference type="Proteomes" id="UP000001072"/>
    </source>
</evidence>
<feature type="region of interest" description="Disordered" evidence="1">
    <location>
        <begin position="1"/>
        <end position="39"/>
    </location>
</feature>
<feature type="compositionally biased region" description="Polar residues" evidence="1">
    <location>
        <begin position="19"/>
        <end position="28"/>
    </location>
</feature>
<evidence type="ECO:0000256" key="1">
    <source>
        <dbReference type="SAM" id="MobiDB-lite"/>
    </source>
</evidence>
<feature type="region of interest" description="Disordered" evidence="1">
    <location>
        <begin position="80"/>
        <end position="109"/>
    </location>
</feature>
<dbReference type="VEuPathDB" id="FungiDB:MELLADRAFT_73519"/>
<evidence type="ECO:0000313" key="3">
    <source>
        <dbReference type="EMBL" id="EGF98780.1"/>
    </source>
</evidence>
<gene>
    <name evidence="3" type="ORF">MELLADRAFT_73519</name>
</gene>
<proteinExistence type="predicted"/>
<dbReference type="KEGG" id="mlr:MELLADRAFT_73519"/>
<dbReference type="HOGENOM" id="CLU_1409077_0_0_1"/>
<accession>F4S994</accession>
<protein>
    <submittedName>
        <fullName evidence="3">Uncharacterized protein</fullName>
    </submittedName>
</protein>
<dbReference type="InParanoid" id="F4S994"/>
<reference evidence="4" key="1">
    <citation type="journal article" date="2011" name="Proc. Natl. Acad. Sci. U.S.A.">
        <title>Obligate biotrophy features unraveled by the genomic analysis of rust fungi.</title>
        <authorList>
            <person name="Duplessis S."/>
            <person name="Cuomo C.A."/>
            <person name="Lin Y.-C."/>
            <person name="Aerts A."/>
            <person name="Tisserant E."/>
            <person name="Veneault-Fourrey C."/>
            <person name="Joly D.L."/>
            <person name="Hacquard S."/>
            <person name="Amselem J."/>
            <person name="Cantarel B.L."/>
            <person name="Chiu R."/>
            <person name="Coutinho P.M."/>
            <person name="Feau N."/>
            <person name="Field M."/>
            <person name="Frey P."/>
            <person name="Gelhaye E."/>
            <person name="Goldberg J."/>
            <person name="Grabherr M.G."/>
            <person name="Kodira C.D."/>
            <person name="Kohler A."/>
            <person name="Kuees U."/>
            <person name="Lindquist E.A."/>
            <person name="Lucas S.M."/>
            <person name="Mago R."/>
            <person name="Mauceli E."/>
            <person name="Morin E."/>
            <person name="Murat C."/>
            <person name="Pangilinan J.L."/>
            <person name="Park R."/>
            <person name="Pearson M."/>
            <person name="Quesneville H."/>
            <person name="Rouhier N."/>
            <person name="Sakthikumar S."/>
            <person name="Salamov A.A."/>
            <person name="Schmutz J."/>
            <person name="Selles B."/>
            <person name="Shapiro H."/>
            <person name="Tanguay P."/>
            <person name="Tuskan G.A."/>
            <person name="Henrissat B."/>
            <person name="Van de Peer Y."/>
            <person name="Rouze P."/>
            <person name="Ellis J.G."/>
            <person name="Dodds P.N."/>
            <person name="Schein J.E."/>
            <person name="Zhong S."/>
            <person name="Hamelin R.C."/>
            <person name="Grigoriev I.V."/>
            <person name="Szabo L.J."/>
            <person name="Martin F."/>
        </authorList>
    </citation>
    <scope>NUCLEOTIDE SEQUENCE [LARGE SCALE GENOMIC DNA]</scope>
    <source>
        <strain evidence="4">98AG31 / pathotype 3-4-7</strain>
    </source>
</reference>
<dbReference type="RefSeq" id="XP_007417928.1">
    <property type="nucleotide sequence ID" value="XM_007417866.1"/>
</dbReference>
<dbReference type="EMBL" id="GL883169">
    <property type="protein sequence ID" value="EGF98780.1"/>
    <property type="molecule type" value="Genomic_DNA"/>
</dbReference>
<sequence>MPPASSAFQARQNGFRPYPSSNPNQPITNDGGMNDMGGLQEPYTGSKSFVSTFSFYLLKIFFFSFVYLSAGLFNNPGQDGGHRSNLNEPDPSGGLFEPPGDSIPSPSGNHVTLKPHIERVMDILNLEDHLREMVNEVISCTQPEDYFGVTIAMMGRLEQEFNKQAEIKADNADANWIAVDRFKVLCLISLYMN</sequence>
<name>F4S994_MELLP</name>
<dbReference type="Proteomes" id="UP000001072">
    <property type="component" value="Unassembled WGS sequence"/>
</dbReference>
<keyword evidence="2" id="KW-1133">Transmembrane helix</keyword>
<dbReference type="AlphaFoldDB" id="F4S994"/>
<feature type="transmembrane region" description="Helical" evidence="2">
    <location>
        <begin position="53"/>
        <end position="73"/>
    </location>
</feature>
<feature type="compositionally biased region" description="Polar residues" evidence="1">
    <location>
        <begin position="1"/>
        <end position="12"/>
    </location>
</feature>
<keyword evidence="2" id="KW-0472">Membrane</keyword>
<keyword evidence="2" id="KW-0812">Transmembrane</keyword>
<keyword evidence="4" id="KW-1185">Reference proteome</keyword>
<dbReference type="GeneID" id="18932407"/>
<evidence type="ECO:0000256" key="2">
    <source>
        <dbReference type="SAM" id="Phobius"/>
    </source>
</evidence>